<evidence type="ECO:0000256" key="2">
    <source>
        <dbReference type="ARBA" id="ARBA00023125"/>
    </source>
</evidence>
<dbReference type="Pfam" id="PF09339">
    <property type="entry name" value="HTH_IclR"/>
    <property type="match status" value="1"/>
</dbReference>
<evidence type="ECO:0000259" key="6">
    <source>
        <dbReference type="PROSITE" id="PS51077"/>
    </source>
</evidence>
<sequence length="266" mass="30259">MSGDIKSVEKAMHLLDTLAAARTPLSLQELSMRCEYPKSTVYGLLSTLRQFHVIEQDGVTGHYRLGMHLFELGNVVSSSWDVLGTARNYMPAIAQTIGETVGLWMYQENEVICLFQQDTGNPMRVVTQAGTRFSVHCTATGKAILTWMPDRELRLRQMERTNAMSVFTPHTIVTREGMLREMERIRGNGVAIENGEHFIGLRSVAAPVFDSSDIPRYALAVSGMFRSIKEEHFTKAARMIWEACMNMSRDMGYMKEYPPYRLRFDE</sequence>
<dbReference type="InterPro" id="IPR005471">
    <property type="entry name" value="Tscrpt_reg_IclR_N"/>
</dbReference>
<accession>A0A9D1JQZ4</accession>
<dbReference type="GO" id="GO:0003700">
    <property type="term" value="F:DNA-binding transcription factor activity"/>
    <property type="evidence" value="ECO:0007669"/>
    <property type="project" value="TreeGrafter"/>
</dbReference>
<dbReference type="PANTHER" id="PTHR30136">
    <property type="entry name" value="HELIX-TURN-HELIX TRANSCRIPTIONAL REGULATOR, ICLR FAMILY"/>
    <property type="match status" value="1"/>
</dbReference>
<comment type="caution">
    <text evidence="8">The sequence shown here is derived from an EMBL/GenBank/DDBJ whole genome shotgun (WGS) entry which is preliminary data.</text>
</comment>
<keyword evidence="3" id="KW-0804">Transcription</keyword>
<dbReference type="EMBL" id="DVIT01000031">
    <property type="protein sequence ID" value="HIS47668.1"/>
    <property type="molecule type" value="Genomic_DNA"/>
</dbReference>
<dbReference type="Gene3D" id="1.10.10.10">
    <property type="entry name" value="Winged helix-like DNA-binding domain superfamily/Winged helix DNA-binding domain"/>
    <property type="match status" value="1"/>
</dbReference>
<dbReference type="PROSITE" id="PS51078">
    <property type="entry name" value="ICLR_ED"/>
    <property type="match status" value="1"/>
</dbReference>
<feature type="domain" description="HTH iclR-type" evidence="6">
    <location>
        <begin position="5"/>
        <end position="67"/>
    </location>
</feature>
<keyword evidence="2" id="KW-0238">DNA-binding</keyword>
<comment type="function">
    <text evidence="4">May be an activator protein for the gylABX operon.</text>
</comment>
<evidence type="ECO:0000259" key="7">
    <source>
        <dbReference type="PROSITE" id="PS51078"/>
    </source>
</evidence>
<dbReference type="FunFam" id="1.10.10.10:FF:000056">
    <property type="entry name" value="IclR family transcriptional regulator"/>
    <property type="match status" value="1"/>
</dbReference>
<feature type="domain" description="IclR-ED" evidence="7">
    <location>
        <begin position="68"/>
        <end position="253"/>
    </location>
</feature>
<dbReference type="PANTHER" id="PTHR30136:SF24">
    <property type="entry name" value="HTH-TYPE TRANSCRIPTIONAL REPRESSOR ALLR"/>
    <property type="match status" value="1"/>
</dbReference>
<name>A0A9D1JQZ4_9FIRM</name>
<evidence type="ECO:0000256" key="3">
    <source>
        <dbReference type="ARBA" id="ARBA00023163"/>
    </source>
</evidence>
<evidence type="ECO:0000256" key="5">
    <source>
        <dbReference type="ARBA" id="ARBA00070406"/>
    </source>
</evidence>
<dbReference type="InterPro" id="IPR036388">
    <property type="entry name" value="WH-like_DNA-bd_sf"/>
</dbReference>
<proteinExistence type="predicted"/>
<gene>
    <name evidence="8" type="ORF">IAB46_08980</name>
</gene>
<protein>
    <recommendedName>
        <fullName evidence="5">Glycerol operon regulatory protein</fullName>
    </recommendedName>
</protein>
<dbReference type="PROSITE" id="PS51077">
    <property type="entry name" value="HTH_ICLR"/>
    <property type="match status" value="1"/>
</dbReference>
<dbReference type="InterPro" id="IPR050707">
    <property type="entry name" value="HTH_MetabolicPath_Reg"/>
</dbReference>
<reference evidence="8" key="2">
    <citation type="journal article" date="2021" name="PeerJ">
        <title>Extensive microbial diversity within the chicken gut microbiome revealed by metagenomics and culture.</title>
        <authorList>
            <person name="Gilroy R."/>
            <person name="Ravi A."/>
            <person name="Getino M."/>
            <person name="Pursley I."/>
            <person name="Horton D.L."/>
            <person name="Alikhan N.F."/>
            <person name="Baker D."/>
            <person name="Gharbi K."/>
            <person name="Hall N."/>
            <person name="Watson M."/>
            <person name="Adriaenssens E.M."/>
            <person name="Foster-Nyarko E."/>
            <person name="Jarju S."/>
            <person name="Secka A."/>
            <person name="Antonio M."/>
            <person name="Oren A."/>
            <person name="Chaudhuri R.R."/>
            <person name="La Ragione R."/>
            <person name="Hildebrand F."/>
            <person name="Pallen M.J."/>
        </authorList>
    </citation>
    <scope>NUCLEOTIDE SEQUENCE</scope>
    <source>
        <strain evidence="8">CHK178-757</strain>
    </source>
</reference>
<evidence type="ECO:0000256" key="4">
    <source>
        <dbReference type="ARBA" id="ARBA00058938"/>
    </source>
</evidence>
<dbReference type="SUPFAM" id="SSF55781">
    <property type="entry name" value="GAF domain-like"/>
    <property type="match status" value="1"/>
</dbReference>
<dbReference type="SMART" id="SM00346">
    <property type="entry name" value="HTH_ICLR"/>
    <property type="match status" value="1"/>
</dbReference>
<dbReference type="GO" id="GO:0003677">
    <property type="term" value="F:DNA binding"/>
    <property type="evidence" value="ECO:0007669"/>
    <property type="project" value="UniProtKB-KW"/>
</dbReference>
<dbReference type="Pfam" id="PF01614">
    <property type="entry name" value="IclR_C"/>
    <property type="match status" value="1"/>
</dbReference>
<dbReference type="GO" id="GO:0045892">
    <property type="term" value="P:negative regulation of DNA-templated transcription"/>
    <property type="evidence" value="ECO:0007669"/>
    <property type="project" value="TreeGrafter"/>
</dbReference>
<organism evidence="8 9">
    <name type="scientific">Candidatus Scybalocola faecigallinarum</name>
    <dbReference type="NCBI Taxonomy" id="2840941"/>
    <lineage>
        <taxon>Bacteria</taxon>
        <taxon>Bacillati</taxon>
        <taxon>Bacillota</taxon>
        <taxon>Clostridia</taxon>
        <taxon>Lachnospirales</taxon>
        <taxon>Lachnospiraceae</taxon>
        <taxon>Lachnospiraceae incertae sedis</taxon>
        <taxon>Candidatus Scybalocola (ex Gilroy et al. 2021)</taxon>
    </lineage>
</organism>
<keyword evidence="1" id="KW-0805">Transcription regulation</keyword>
<dbReference type="InterPro" id="IPR014757">
    <property type="entry name" value="Tscrpt_reg_IclR_C"/>
</dbReference>
<dbReference type="InterPro" id="IPR036390">
    <property type="entry name" value="WH_DNA-bd_sf"/>
</dbReference>
<dbReference type="Gene3D" id="3.30.450.40">
    <property type="match status" value="1"/>
</dbReference>
<dbReference type="InterPro" id="IPR029016">
    <property type="entry name" value="GAF-like_dom_sf"/>
</dbReference>
<evidence type="ECO:0000313" key="8">
    <source>
        <dbReference type="EMBL" id="HIS47668.1"/>
    </source>
</evidence>
<evidence type="ECO:0000313" key="9">
    <source>
        <dbReference type="Proteomes" id="UP000823927"/>
    </source>
</evidence>
<evidence type="ECO:0000256" key="1">
    <source>
        <dbReference type="ARBA" id="ARBA00023015"/>
    </source>
</evidence>
<dbReference type="AlphaFoldDB" id="A0A9D1JQZ4"/>
<dbReference type="SUPFAM" id="SSF46785">
    <property type="entry name" value="Winged helix' DNA-binding domain"/>
    <property type="match status" value="1"/>
</dbReference>
<dbReference type="Proteomes" id="UP000823927">
    <property type="component" value="Unassembled WGS sequence"/>
</dbReference>
<reference evidence="8" key="1">
    <citation type="submission" date="2020-10" db="EMBL/GenBank/DDBJ databases">
        <authorList>
            <person name="Gilroy R."/>
        </authorList>
    </citation>
    <scope>NUCLEOTIDE SEQUENCE</scope>
    <source>
        <strain evidence="8">CHK178-757</strain>
    </source>
</reference>